<feature type="compositionally biased region" description="Basic and acidic residues" evidence="2">
    <location>
        <begin position="71"/>
        <end position="80"/>
    </location>
</feature>
<dbReference type="RefSeq" id="WP_386407056.1">
    <property type="nucleotide sequence ID" value="NZ_JBHTJH010000004.1"/>
</dbReference>
<organism evidence="3 4">
    <name type="scientific">Sungkyunkwania multivorans</name>
    <dbReference type="NCBI Taxonomy" id="1173618"/>
    <lineage>
        <taxon>Bacteria</taxon>
        <taxon>Pseudomonadati</taxon>
        <taxon>Bacteroidota</taxon>
        <taxon>Flavobacteriia</taxon>
        <taxon>Flavobacteriales</taxon>
        <taxon>Flavobacteriaceae</taxon>
        <taxon>Sungkyunkwania</taxon>
    </lineage>
</organism>
<feature type="compositionally biased region" description="Polar residues" evidence="2">
    <location>
        <begin position="42"/>
        <end position="55"/>
    </location>
</feature>
<gene>
    <name evidence="3" type="ORF">ACFQ1M_03765</name>
</gene>
<accession>A0ABW3CVW1</accession>
<dbReference type="Pfam" id="PF03993">
    <property type="entry name" value="DUF349"/>
    <property type="match status" value="5"/>
</dbReference>
<feature type="compositionally biased region" description="Basic and acidic residues" evidence="2">
    <location>
        <begin position="21"/>
        <end position="41"/>
    </location>
</feature>
<dbReference type="Proteomes" id="UP001596978">
    <property type="component" value="Unassembled WGS sequence"/>
</dbReference>
<evidence type="ECO:0000313" key="4">
    <source>
        <dbReference type="Proteomes" id="UP001596978"/>
    </source>
</evidence>
<evidence type="ECO:0000313" key="3">
    <source>
        <dbReference type="EMBL" id="MFD0861312.1"/>
    </source>
</evidence>
<evidence type="ECO:0000256" key="2">
    <source>
        <dbReference type="SAM" id="MobiDB-lite"/>
    </source>
</evidence>
<protein>
    <submittedName>
        <fullName evidence="3">DUF349 domain-containing protein</fullName>
    </submittedName>
</protein>
<feature type="coiled-coil region" evidence="1">
    <location>
        <begin position="582"/>
        <end position="671"/>
    </location>
</feature>
<evidence type="ECO:0000256" key="1">
    <source>
        <dbReference type="SAM" id="Coils"/>
    </source>
</evidence>
<dbReference type="InterPro" id="IPR007139">
    <property type="entry name" value="DUF349"/>
</dbReference>
<comment type="caution">
    <text evidence="3">The sequence shown here is derived from an EMBL/GenBank/DDBJ whole genome shotgun (WGS) entry which is preliminary data.</text>
</comment>
<keyword evidence="4" id="KW-1185">Reference proteome</keyword>
<feature type="compositionally biased region" description="Acidic residues" evidence="2">
    <location>
        <begin position="81"/>
        <end position="95"/>
    </location>
</feature>
<feature type="region of interest" description="Disordered" evidence="2">
    <location>
        <begin position="1"/>
        <end position="99"/>
    </location>
</feature>
<sequence length="671" mass="78998">MLEEKNDNLPLADGSEEVPVDESKADKASEDTTETPAKELSETASDQSVKATTPSDEVEDAEEKEPVTTGEKTKEEHEDALNEIDDSVAEDAEDEEKSRRHEIPMLDYHSMTMEALVDEFAKLVRNEKIQAIKQHVDGIRNEFNQKYSELIEQKKEEFLSEGGQDIDFRYNAPVKSRFNAVYSEYKEKRNAHYQQLEKDLKTNLQRRIEIIEELKGLINVEENINTTYKHFKELQEAWRNAGPIPKMQYNNIWRTYHHHVERFYDFLHLNRDLRDLDFKHNLEEKMKIITRAEELTQLDDVGLAFRELQNLHKLWKEEVGPVAKEHREEIWNRFSAATKAIHDKRQDYYKDLEKTFEDNLIKKQEIIGKIIEVGSEKVNSHSAWQKKIKEIEALRESFFNAGRVPQKKNEETWSAFKEAVRSFNRNKNDFYKGLKKEQQNNLNKKMELVKLAESLKDSEDWESTTPIMKKIQSDWKSIGHVPRKYSDKIWNEFKSACNHYFDRFHATRNEANKEENEAFEKKKEFLDNLKSFELTGDRDTDLAAIKQKIAEWKAIGRVPFNKRNVEGKFNKVLDALFGKLNMSKKEAELMKYGNRLDGLEGDDIGIQKERTFILRKIDEIKSEINQLENNLQFFKHADDSNPIVKDVHKNIKRHKDALDVWKAKLKRLKSL</sequence>
<proteinExistence type="predicted"/>
<reference evidence="4" key="1">
    <citation type="journal article" date="2019" name="Int. J. Syst. Evol. Microbiol.">
        <title>The Global Catalogue of Microorganisms (GCM) 10K type strain sequencing project: providing services to taxonomists for standard genome sequencing and annotation.</title>
        <authorList>
            <consortium name="The Broad Institute Genomics Platform"/>
            <consortium name="The Broad Institute Genome Sequencing Center for Infectious Disease"/>
            <person name="Wu L."/>
            <person name="Ma J."/>
        </authorList>
    </citation>
    <scope>NUCLEOTIDE SEQUENCE [LARGE SCALE GENOMIC DNA]</scope>
    <source>
        <strain evidence="4">CCUG 62952</strain>
    </source>
</reference>
<name>A0ABW3CVW1_9FLAO</name>
<dbReference type="EMBL" id="JBHTJH010000004">
    <property type="protein sequence ID" value="MFD0861312.1"/>
    <property type="molecule type" value="Genomic_DNA"/>
</dbReference>
<keyword evidence="1" id="KW-0175">Coiled coil</keyword>